<protein>
    <submittedName>
        <fullName evidence="1">Uncharacterized protein</fullName>
    </submittedName>
</protein>
<comment type="caution">
    <text evidence="1">The sequence shown here is derived from an EMBL/GenBank/DDBJ whole genome shotgun (WGS) entry which is preliminary data.</text>
</comment>
<name>A0ABP9PLL9_9BACT</name>
<keyword evidence="2" id="KW-1185">Reference proteome</keyword>
<organism evidence="1 2">
    <name type="scientific">Prosthecobacter algae</name>
    <dbReference type="NCBI Taxonomy" id="1144682"/>
    <lineage>
        <taxon>Bacteria</taxon>
        <taxon>Pseudomonadati</taxon>
        <taxon>Verrucomicrobiota</taxon>
        <taxon>Verrucomicrobiia</taxon>
        <taxon>Verrucomicrobiales</taxon>
        <taxon>Verrucomicrobiaceae</taxon>
        <taxon>Prosthecobacter</taxon>
    </lineage>
</organism>
<evidence type="ECO:0000313" key="2">
    <source>
        <dbReference type="Proteomes" id="UP001499852"/>
    </source>
</evidence>
<evidence type="ECO:0000313" key="1">
    <source>
        <dbReference type="EMBL" id="GAA5147125.1"/>
    </source>
</evidence>
<dbReference type="EMBL" id="BAABIA010000009">
    <property type="protein sequence ID" value="GAA5147125.1"/>
    <property type="molecule type" value="Genomic_DNA"/>
</dbReference>
<gene>
    <name evidence="1" type="ORF">GCM10023213_41300</name>
</gene>
<reference evidence="2" key="1">
    <citation type="journal article" date="2019" name="Int. J. Syst. Evol. Microbiol.">
        <title>The Global Catalogue of Microorganisms (GCM) 10K type strain sequencing project: providing services to taxonomists for standard genome sequencing and annotation.</title>
        <authorList>
            <consortium name="The Broad Institute Genomics Platform"/>
            <consortium name="The Broad Institute Genome Sequencing Center for Infectious Disease"/>
            <person name="Wu L."/>
            <person name="Ma J."/>
        </authorList>
    </citation>
    <scope>NUCLEOTIDE SEQUENCE [LARGE SCALE GENOMIC DNA]</scope>
    <source>
        <strain evidence="2">JCM 18053</strain>
    </source>
</reference>
<dbReference type="Proteomes" id="UP001499852">
    <property type="component" value="Unassembled WGS sequence"/>
</dbReference>
<proteinExistence type="predicted"/>
<accession>A0ABP9PLL9</accession>
<sequence>MVDPNARTATLPANSAGTPIEQVVFLNKHLHLLALPAPATQWLFARLELKRALPESTAGEVTVKLNQVLGGRFTRSSISCGGETIGNIYFSLAA</sequence>